<reference evidence="2 3" key="1">
    <citation type="journal article" date="2019" name="Sci. Rep.">
        <title>Orb-weaving spider Araneus ventricosus genome elucidates the spidroin gene catalogue.</title>
        <authorList>
            <person name="Kono N."/>
            <person name="Nakamura H."/>
            <person name="Ohtoshi R."/>
            <person name="Moran D.A.P."/>
            <person name="Shinohara A."/>
            <person name="Yoshida Y."/>
            <person name="Fujiwara M."/>
            <person name="Mori M."/>
            <person name="Tomita M."/>
            <person name="Arakawa K."/>
        </authorList>
    </citation>
    <scope>NUCLEOTIDE SEQUENCE [LARGE SCALE GENOMIC DNA]</scope>
</reference>
<evidence type="ECO:0000259" key="1">
    <source>
        <dbReference type="Pfam" id="PF13843"/>
    </source>
</evidence>
<proteinExistence type="predicted"/>
<dbReference type="InterPro" id="IPR052638">
    <property type="entry name" value="PiggyBac_TE-derived"/>
</dbReference>
<dbReference type="OrthoDB" id="10057240at2759"/>
<accession>A0A4Y2AEC6</accession>
<dbReference type="PANTHER" id="PTHR47055:SF3">
    <property type="entry name" value="PHORBOL-ESTER_DAG-TYPE DOMAIN-CONTAINING PROTEIN"/>
    <property type="match status" value="1"/>
</dbReference>
<protein>
    <submittedName>
        <fullName evidence="2">PiggyBac transposable element-derived protein 3</fullName>
    </submittedName>
</protein>
<evidence type="ECO:0000313" key="3">
    <source>
        <dbReference type="Proteomes" id="UP000499080"/>
    </source>
</evidence>
<dbReference type="Pfam" id="PF13843">
    <property type="entry name" value="DDE_Tnp_1_7"/>
    <property type="match status" value="1"/>
</dbReference>
<dbReference type="Proteomes" id="UP000499080">
    <property type="component" value="Unassembled WGS sequence"/>
</dbReference>
<comment type="caution">
    <text evidence="2">The sequence shown here is derived from an EMBL/GenBank/DDBJ whole genome shotgun (WGS) entry which is preliminary data.</text>
</comment>
<organism evidence="2 3">
    <name type="scientific">Araneus ventricosus</name>
    <name type="common">Orbweaver spider</name>
    <name type="synonym">Epeira ventricosa</name>
    <dbReference type="NCBI Taxonomy" id="182803"/>
    <lineage>
        <taxon>Eukaryota</taxon>
        <taxon>Metazoa</taxon>
        <taxon>Ecdysozoa</taxon>
        <taxon>Arthropoda</taxon>
        <taxon>Chelicerata</taxon>
        <taxon>Arachnida</taxon>
        <taxon>Araneae</taxon>
        <taxon>Araneomorphae</taxon>
        <taxon>Entelegynae</taxon>
        <taxon>Araneoidea</taxon>
        <taxon>Araneidae</taxon>
        <taxon>Araneus</taxon>
    </lineage>
</organism>
<keyword evidence="3" id="KW-1185">Reference proteome</keyword>
<dbReference type="PANTHER" id="PTHR47055">
    <property type="entry name" value="DDE_TNP_1_7 DOMAIN-CONTAINING PROTEIN"/>
    <property type="match status" value="1"/>
</dbReference>
<dbReference type="AlphaFoldDB" id="A0A4Y2AEC6"/>
<sequence length="190" mass="22395">MGNDMISHTVIKSNRYAVLKNDHSFGVNESVIKKFISILFYSGYHILPCKKRYWENAPDTFTTLVNRAISRKRYSDIKRYLHLNDNSAIKKEDCYCKIRPLLEKLNIALQQFGIFSENLTIDERMVRYFSRPSCKIYMKNKPVNFGYKLWMLTSYNGYLFNIIPYQGAQERSKEPLSQRVVETVLCCEKS</sequence>
<dbReference type="GO" id="GO:0043565">
    <property type="term" value="F:sequence-specific DNA binding"/>
    <property type="evidence" value="ECO:0007669"/>
    <property type="project" value="TreeGrafter"/>
</dbReference>
<dbReference type="InterPro" id="IPR029526">
    <property type="entry name" value="PGBD"/>
</dbReference>
<evidence type="ECO:0000313" key="2">
    <source>
        <dbReference type="EMBL" id="GBL78070.1"/>
    </source>
</evidence>
<gene>
    <name evidence="2" type="primary">PGBD3_49</name>
    <name evidence="2" type="ORF">AVEN_143372_1</name>
</gene>
<feature type="domain" description="PiggyBac transposable element-derived protein" evidence="1">
    <location>
        <begin position="2"/>
        <end position="175"/>
    </location>
</feature>
<name>A0A4Y2AEC6_ARAVE</name>
<dbReference type="EMBL" id="BGPR01000014">
    <property type="protein sequence ID" value="GBL78070.1"/>
    <property type="molecule type" value="Genomic_DNA"/>
</dbReference>